<feature type="domain" description="Protein kinase" evidence="1">
    <location>
        <begin position="1"/>
        <end position="193"/>
    </location>
</feature>
<dbReference type="RefSeq" id="XP_022495206.1">
    <property type="nucleotide sequence ID" value="XM_022648833.1"/>
</dbReference>
<proteinExistence type="predicted"/>
<keyword evidence="3" id="KW-1185">Reference proteome</keyword>
<dbReference type="SUPFAM" id="SSF56112">
    <property type="entry name" value="Protein kinase-like (PK-like)"/>
    <property type="match status" value="1"/>
</dbReference>
<dbReference type="OrthoDB" id="4119972at2759"/>
<dbReference type="AlphaFoldDB" id="A0A178C7N9"/>
<dbReference type="GO" id="GO:0005524">
    <property type="term" value="F:ATP binding"/>
    <property type="evidence" value="ECO:0007669"/>
    <property type="project" value="InterPro"/>
</dbReference>
<dbReference type="InterPro" id="IPR001245">
    <property type="entry name" value="Ser-Thr/Tyr_kinase_cat_dom"/>
</dbReference>
<name>A0A178C7N9_9EURO</name>
<gene>
    <name evidence="2" type="ORF">AYO20_10576</name>
</gene>
<dbReference type="Gene3D" id="1.10.510.10">
    <property type="entry name" value="Transferase(Phosphotransferase) domain 1"/>
    <property type="match status" value="1"/>
</dbReference>
<dbReference type="Proteomes" id="UP000185904">
    <property type="component" value="Unassembled WGS sequence"/>
</dbReference>
<protein>
    <recommendedName>
        <fullName evidence="1">Protein kinase domain-containing protein</fullName>
    </recommendedName>
</protein>
<evidence type="ECO:0000313" key="2">
    <source>
        <dbReference type="EMBL" id="OAL24973.1"/>
    </source>
</evidence>
<dbReference type="GO" id="GO:0004672">
    <property type="term" value="F:protein kinase activity"/>
    <property type="evidence" value="ECO:0007669"/>
    <property type="project" value="InterPro"/>
</dbReference>
<comment type="caution">
    <text evidence="2">The sequence shown here is derived from an EMBL/GenBank/DDBJ whole genome shotgun (WGS) entry which is preliminary data.</text>
</comment>
<evidence type="ECO:0000313" key="3">
    <source>
        <dbReference type="Proteomes" id="UP000185904"/>
    </source>
</evidence>
<dbReference type="GeneID" id="34593964"/>
<accession>A0A178C7N9</accession>
<evidence type="ECO:0000259" key="1">
    <source>
        <dbReference type="PROSITE" id="PS50011"/>
    </source>
</evidence>
<dbReference type="PROSITE" id="PS50011">
    <property type="entry name" value="PROTEIN_KINASE_DOM"/>
    <property type="match status" value="1"/>
</dbReference>
<dbReference type="EMBL" id="LVCJ01000115">
    <property type="protein sequence ID" value="OAL24973.1"/>
    <property type="molecule type" value="Genomic_DNA"/>
</dbReference>
<sequence length="193" mass="21677">MRMLEQQKRSAMKPHMPDKASLEADKMELLAVGTSAAVYALNDTRVLKRYPSANEAFQRETLVYERLGQHDDIARLFGTTTTGIVLKRGEFLRKVLQSRIPGDHDAGNLSWAIQAAEGLLLMHSRNVVDADVGPHNLILVDSTWIKWIDFEGSGIDDQPARASYDIHYWRPTEGDASFTTDVFAFGCLLLEIE</sequence>
<organism evidence="2 3">
    <name type="scientific">Fonsecaea nubica</name>
    <dbReference type="NCBI Taxonomy" id="856822"/>
    <lineage>
        <taxon>Eukaryota</taxon>
        <taxon>Fungi</taxon>
        <taxon>Dikarya</taxon>
        <taxon>Ascomycota</taxon>
        <taxon>Pezizomycotina</taxon>
        <taxon>Eurotiomycetes</taxon>
        <taxon>Chaetothyriomycetidae</taxon>
        <taxon>Chaetothyriales</taxon>
        <taxon>Herpotrichiellaceae</taxon>
        <taxon>Fonsecaea</taxon>
    </lineage>
</organism>
<reference evidence="2 3" key="1">
    <citation type="submission" date="2016-03" db="EMBL/GenBank/DDBJ databases">
        <title>The draft genome sequence of Fonsecaea nubica causative agent of cutaneous subcutaneous infection in human host.</title>
        <authorList>
            <person name="Costa F."/>
            <person name="Sybren D.H."/>
            <person name="Raittz R.T."/>
            <person name="Weiss V.A."/>
            <person name="Leao A.C."/>
            <person name="Gomes R."/>
            <person name="De Souza E.M."/>
            <person name="Pedrosa F.O."/>
            <person name="Steffens M.B."/>
            <person name="Bombassaro A."/>
            <person name="Tadra-Sfeir M.Z."/>
            <person name="Moreno L.F."/>
            <person name="Najafzadeh M.J."/>
            <person name="Felipe M.S."/>
            <person name="Teixeira M."/>
            <person name="Sun J."/>
            <person name="Xi L."/>
            <person name="Castro M.A."/>
            <person name="Vicente V.A."/>
        </authorList>
    </citation>
    <scope>NUCLEOTIDE SEQUENCE [LARGE SCALE GENOMIC DNA]</scope>
    <source>
        <strain evidence="2 3">CBS 269.64</strain>
    </source>
</reference>
<dbReference type="InterPro" id="IPR000719">
    <property type="entry name" value="Prot_kinase_dom"/>
</dbReference>
<dbReference type="Pfam" id="PF07714">
    <property type="entry name" value="PK_Tyr_Ser-Thr"/>
    <property type="match status" value="1"/>
</dbReference>
<dbReference type="InterPro" id="IPR011009">
    <property type="entry name" value="Kinase-like_dom_sf"/>
</dbReference>